<dbReference type="PANTHER" id="PTHR43248:SF29">
    <property type="entry name" value="TRIPEPTIDYL AMINOPEPTIDASE"/>
    <property type="match status" value="1"/>
</dbReference>
<protein>
    <submittedName>
        <fullName evidence="5">Alpha/beta hydrolase</fullName>
    </submittedName>
</protein>
<dbReference type="AlphaFoldDB" id="A0A9X1NIL1"/>
<dbReference type="EMBL" id="JAJOMB010000024">
    <property type="protein sequence ID" value="MCD5315707.1"/>
    <property type="molecule type" value="Genomic_DNA"/>
</dbReference>
<sequence>MAAVLATVAAAGLAGPLVPGPAVADIVERGAPSAAPSAISWSPCPADDPIVGGALAGLECGSLDVPLDHSRPSRGTITLALTRAKHTVPQAQYQGIVLLNRGQWPGSFGRDLPTRFANGSVGLPVSVGATYDWIGFDPRGVGASEPSVTCSPDYLSPGSARPDYVPRTVAEEKKWLREARKYADSCGDKYGNTLKYLNTKDTARDMDLIRAALGQKTLNYLGFSYGTYLGEVYASMFPDRVRRMVLDTVAAPDGVGYENMLKQNVAFEKRAGEFFAWIAKYHSVYGLGTTQAAVEKNYHKGLNALAEAPIDGRIGPAEYSDIFLVNAYRTYAWIPHAQVLADWVLRGDPSGLRANYAEQREFPAMNTYAMYTSVQCSDAAWPRDWSRWRTDLQRQQRQGNTFMTWANGWYNAPCAFWPVPAGQPQKVGHSGVNILMLQPENDGAMPVQGALDAHARFPNSRFVLERDGNFHGSSLTGNANACMNAYVSNYLKDGSRPTAKRGADASCAASPAPVPAAG</sequence>
<name>A0A9X1NIL1_9ACTN</name>
<evidence type="ECO:0000259" key="4">
    <source>
        <dbReference type="Pfam" id="PF00561"/>
    </source>
</evidence>
<evidence type="ECO:0000256" key="2">
    <source>
        <dbReference type="ARBA" id="ARBA00022729"/>
    </source>
</evidence>
<proteinExistence type="inferred from homology"/>
<comment type="caution">
    <text evidence="5">The sequence shown here is derived from an EMBL/GenBank/DDBJ whole genome shotgun (WGS) entry which is preliminary data.</text>
</comment>
<dbReference type="InterPro" id="IPR029058">
    <property type="entry name" value="AB_hydrolase_fold"/>
</dbReference>
<dbReference type="Proteomes" id="UP001138997">
    <property type="component" value="Unassembled WGS sequence"/>
</dbReference>
<reference evidence="5" key="1">
    <citation type="submission" date="2021-11" db="EMBL/GenBank/DDBJ databases">
        <title>Streptomyces corallinus and Kineosporia corallina sp. nov., two new coral-derived marine actinobacteria.</title>
        <authorList>
            <person name="Buangrab K."/>
            <person name="Sutthacheep M."/>
            <person name="Yeemin T."/>
            <person name="Harunari E."/>
            <person name="Igarashi Y."/>
            <person name="Sripreechasak P."/>
            <person name="Kanchanasin P."/>
            <person name="Tanasupawat S."/>
            <person name="Phongsopitanun W."/>
        </authorList>
    </citation>
    <scope>NUCLEOTIDE SEQUENCE</scope>
    <source>
        <strain evidence="5">JCM 31032</strain>
    </source>
</reference>
<gene>
    <name evidence="5" type="ORF">LR394_32910</name>
</gene>
<dbReference type="InterPro" id="IPR000073">
    <property type="entry name" value="AB_hydrolase_1"/>
</dbReference>
<keyword evidence="3 5" id="KW-0378">Hydrolase</keyword>
<dbReference type="RefSeq" id="WP_231448528.1">
    <property type="nucleotide sequence ID" value="NZ_JAJOMB010000024.1"/>
</dbReference>
<evidence type="ECO:0000256" key="1">
    <source>
        <dbReference type="ARBA" id="ARBA00010088"/>
    </source>
</evidence>
<dbReference type="GO" id="GO:0016787">
    <property type="term" value="F:hydrolase activity"/>
    <property type="evidence" value="ECO:0007669"/>
    <property type="project" value="UniProtKB-KW"/>
</dbReference>
<comment type="similarity">
    <text evidence="1">Belongs to the peptidase S33 family.</text>
</comment>
<feature type="domain" description="AB hydrolase-1" evidence="4">
    <location>
        <begin position="130"/>
        <end position="469"/>
    </location>
</feature>
<dbReference type="InterPro" id="IPR051601">
    <property type="entry name" value="Serine_prot/Carboxylest_S33"/>
</dbReference>
<dbReference type="SUPFAM" id="SSF53474">
    <property type="entry name" value="alpha/beta-Hydrolases"/>
    <property type="match status" value="1"/>
</dbReference>
<evidence type="ECO:0000256" key="3">
    <source>
        <dbReference type="ARBA" id="ARBA00022801"/>
    </source>
</evidence>
<accession>A0A9X1NIL1</accession>
<keyword evidence="6" id="KW-1185">Reference proteome</keyword>
<dbReference type="Pfam" id="PF00561">
    <property type="entry name" value="Abhydrolase_1"/>
    <property type="match status" value="1"/>
</dbReference>
<evidence type="ECO:0000313" key="5">
    <source>
        <dbReference type="EMBL" id="MCD5315707.1"/>
    </source>
</evidence>
<organism evidence="5 6">
    <name type="scientific">Kineosporia babensis</name>
    <dbReference type="NCBI Taxonomy" id="499548"/>
    <lineage>
        <taxon>Bacteria</taxon>
        <taxon>Bacillati</taxon>
        <taxon>Actinomycetota</taxon>
        <taxon>Actinomycetes</taxon>
        <taxon>Kineosporiales</taxon>
        <taxon>Kineosporiaceae</taxon>
        <taxon>Kineosporia</taxon>
    </lineage>
</organism>
<keyword evidence="2" id="KW-0732">Signal</keyword>
<dbReference type="Gene3D" id="3.40.50.1820">
    <property type="entry name" value="alpha/beta hydrolase"/>
    <property type="match status" value="1"/>
</dbReference>
<dbReference type="PANTHER" id="PTHR43248">
    <property type="entry name" value="2-SUCCINYL-6-HYDROXY-2,4-CYCLOHEXADIENE-1-CARBOXYLATE SYNTHASE"/>
    <property type="match status" value="1"/>
</dbReference>
<evidence type="ECO:0000313" key="6">
    <source>
        <dbReference type="Proteomes" id="UP001138997"/>
    </source>
</evidence>